<keyword evidence="9" id="KW-1185">Reference proteome</keyword>
<reference evidence="8 9" key="1">
    <citation type="submission" date="2019-03" db="EMBL/GenBank/DDBJ databases">
        <title>Genomic Encyclopedia of Archaeal and Bacterial Type Strains, Phase II (KMG-II): from individual species to whole genera.</title>
        <authorList>
            <person name="Goeker M."/>
        </authorList>
    </citation>
    <scope>NUCLEOTIDE SEQUENCE [LARGE SCALE GENOMIC DNA]</scope>
    <source>
        <strain evidence="8 9">ATCC 700618</strain>
    </source>
</reference>
<dbReference type="Proteomes" id="UP000295518">
    <property type="component" value="Unassembled WGS sequence"/>
</dbReference>
<comment type="caution">
    <text evidence="8">The sequence shown here is derived from an EMBL/GenBank/DDBJ whole genome shotgun (WGS) entry which is preliminary data.</text>
</comment>
<dbReference type="PANTHER" id="PTHR34478">
    <property type="entry name" value="PROTEIN LEMA"/>
    <property type="match status" value="1"/>
</dbReference>
<name>A0A4R6IBW9_9MOLU</name>
<evidence type="ECO:0000313" key="9">
    <source>
        <dbReference type="Proteomes" id="UP000295518"/>
    </source>
</evidence>
<dbReference type="Pfam" id="PF04011">
    <property type="entry name" value="LemA"/>
    <property type="match status" value="1"/>
</dbReference>
<evidence type="ECO:0000256" key="3">
    <source>
        <dbReference type="ARBA" id="ARBA00022692"/>
    </source>
</evidence>
<dbReference type="PANTHER" id="PTHR34478:SF1">
    <property type="entry name" value="PROTEIN LEMA"/>
    <property type="match status" value="1"/>
</dbReference>
<evidence type="ECO:0000256" key="4">
    <source>
        <dbReference type="ARBA" id="ARBA00022989"/>
    </source>
</evidence>
<keyword evidence="5 7" id="KW-0472">Membrane</keyword>
<dbReference type="InterPro" id="IPR007156">
    <property type="entry name" value="MamQ_LemA"/>
</dbReference>
<feature type="region of interest" description="Disordered" evidence="6">
    <location>
        <begin position="1"/>
        <end position="23"/>
    </location>
</feature>
<feature type="transmembrane region" description="Helical" evidence="7">
    <location>
        <begin position="35"/>
        <end position="55"/>
    </location>
</feature>
<evidence type="ECO:0000256" key="7">
    <source>
        <dbReference type="SAM" id="Phobius"/>
    </source>
</evidence>
<dbReference type="GO" id="GO:0016020">
    <property type="term" value="C:membrane"/>
    <property type="evidence" value="ECO:0007669"/>
    <property type="project" value="UniProtKB-SubCell"/>
</dbReference>
<dbReference type="RefSeq" id="WP_094254934.1">
    <property type="nucleotide sequence ID" value="NZ_NNCE01000007.1"/>
</dbReference>
<organism evidence="8 9">
    <name type="scientific">Mycoplasma testudineum</name>
    <dbReference type="NCBI Taxonomy" id="244584"/>
    <lineage>
        <taxon>Bacteria</taxon>
        <taxon>Bacillati</taxon>
        <taxon>Mycoplasmatota</taxon>
        <taxon>Mollicutes</taxon>
        <taxon>Mycoplasmataceae</taxon>
        <taxon>Mycoplasma</taxon>
    </lineage>
</organism>
<dbReference type="OrthoDB" id="384498at2"/>
<sequence length="214" mass="24217">MSLVDPRQATDEPQGFNPNVNNANNKAKLSTAGKILWIISWFLTIFITLIVHVVLSNKFNRQQMDINNAASSIDVYLKNRKDTLTKLVDGTRSYVKYEKEVLNQVTELRNMNIGQSNRVEAQGKIESAFGRLLAVAENYPDLKASQLYKDTMSQASYIEQEIAAARRNYNANVNQFNQDLFTWPASIVAGWKRLVQLPLFVASAEDKKDVSLDI</sequence>
<accession>A0A4R6IBW9</accession>
<evidence type="ECO:0000256" key="1">
    <source>
        <dbReference type="ARBA" id="ARBA00004167"/>
    </source>
</evidence>
<proteinExistence type="inferred from homology"/>
<evidence type="ECO:0000256" key="2">
    <source>
        <dbReference type="ARBA" id="ARBA00008854"/>
    </source>
</evidence>
<dbReference type="SUPFAM" id="SSF140478">
    <property type="entry name" value="LemA-like"/>
    <property type="match status" value="1"/>
</dbReference>
<keyword evidence="3 7" id="KW-0812">Transmembrane</keyword>
<dbReference type="Gene3D" id="1.20.1440.20">
    <property type="entry name" value="LemA-like domain"/>
    <property type="match status" value="1"/>
</dbReference>
<evidence type="ECO:0000256" key="5">
    <source>
        <dbReference type="ARBA" id="ARBA00023136"/>
    </source>
</evidence>
<comment type="subcellular location">
    <subcellularLocation>
        <location evidence="1">Membrane</location>
        <topology evidence="1">Single-pass membrane protein</topology>
    </subcellularLocation>
</comment>
<dbReference type="EMBL" id="SNWN01000015">
    <property type="protein sequence ID" value="TDO19106.1"/>
    <property type="molecule type" value="Genomic_DNA"/>
</dbReference>
<keyword evidence="4 7" id="KW-1133">Transmembrane helix</keyword>
<protein>
    <submittedName>
        <fullName evidence="8">LemA protein</fullName>
    </submittedName>
</protein>
<dbReference type="AlphaFoldDB" id="A0A4R6IBW9"/>
<gene>
    <name evidence="8" type="ORF">EI74_0749</name>
</gene>
<dbReference type="InterPro" id="IPR023353">
    <property type="entry name" value="LemA-like_dom_sf"/>
</dbReference>
<evidence type="ECO:0000256" key="6">
    <source>
        <dbReference type="SAM" id="MobiDB-lite"/>
    </source>
</evidence>
<comment type="similarity">
    <text evidence="2">Belongs to the LemA family.</text>
</comment>
<evidence type="ECO:0000313" key="8">
    <source>
        <dbReference type="EMBL" id="TDO19106.1"/>
    </source>
</evidence>